<dbReference type="HOGENOM" id="CLU_162151_1_0_1"/>
<comment type="domain">
    <text evidence="9">The twin CX3C motif contains 4 conserved Cys residues that form 2 disulfide bonds in the mitochondrial intermembrane space.</text>
</comment>
<evidence type="ECO:0000256" key="6">
    <source>
        <dbReference type="ARBA" id="ARBA00023010"/>
    </source>
</evidence>
<organism evidence="11">
    <name type="scientific">Guillardia theta (strain CCMP2712)</name>
    <name type="common">Cryptophyte</name>
    <dbReference type="NCBI Taxonomy" id="905079"/>
    <lineage>
        <taxon>Eukaryota</taxon>
        <taxon>Cryptophyceae</taxon>
        <taxon>Pyrenomonadales</taxon>
        <taxon>Geminigeraceae</taxon>
        <taxon>Guillardia</taxon>
    </lineage>
</organism>
<evidence type="ECO:0000256" key="5">
    <source>
        <dbReference type="ARBA" id="ARBA00022927"/>
    </source>
</evidence>
<proteinExistence type="inferred from homology"/>
<protein>
    <recommendedName>
        <fullName evidence="9">Mitochondrial import inner membrane translocase subunit</fullName>
    </recommendedName>
</protein>
<dbReference type="eggNOG" id="KOG3480">
    <property type="taxonomic scope" value="Eukaryota"/>
</dbReference>
<keyword evidence="2 9" id="KW-0813">Transport</keyword>
<dbReference type="InterPro" id="IPR035427">
    <property type="entry name" value="Tim10-like_dom_sf"/>
</dbReference>
<reference evidence="11 13" key="1">
    <citation type="journal article" date="2012" name="Nature">
        <title>Algal genomes reveal evolutionary mosaicism and the fate of nucleomorphs.</title>
        <authorList>
            <consortium name="DOE Joint Genome Institute"/>
            <person name="Curtis B.A."/>
            <person name="Tanifuji G."/>
            <person name="Burki F."/>
            <person name="Gruber A."/>
            <person name="Irimia M."/>
            <person name="Maruyama S."/>
            <person name="Arias M.C."/>
            <person name="Ball S.G."/>
            <person name="Gile G.H."/>
            <person name="Hirakawa Y."/>
            <person name="Hopkins J.F."/>
            <person name="Kuo A."/>
            <person name="Rensing S.A."/>
            <person name="Schmutz J."/>
            <person name="Symeonidi A."/>
            <person name="Elias M."/>
            <person name="Eveleigh R.J."/>
            <person name="Herman E.K."/>
            <person name="Klute M.J."/>
            <person name="Nakayama T."/>
            <person name="Obornik M."/>
            <person name="Reyes-Prieto A."/>
            <person name="Armbrust E.V."/>
            <person name="Aves S.J."/>
            <person name="Beiko R.G."/>
            <person name="Coutinho P."/>
            <person name="Dacks J.B."/>
            <person name="Durnford D.G."/>
            <person name="Fast N.M."/>
            <person name="Green B.R."/>
            <person name="Grisdale C.J."/>
            <person name="Hempel F."/>
            <person name="Henrissat B."/>
            <person name="Hoppner M.P."/>
            <person name="Ishida K."/>
            <person name="Kim E."/>
            <person name="Koreny L."/>
            <person name="Kroth P.G."/>
            <person name="Liu Y."/>
            <person name="Malik S.B."/>
            <person name="Maier U.G."/>
            <person name="McRose D."/>
            <person name="Mock T."/>
            <person name="Neilson J.A."/>
            <person name="Onodera N.T."/>
            <person name="Poole A.M."/>
            <person name="Pritham E.J."/>
            <person name="Richards T.A."/>
            <person name="Rocap G."/>
            <person name="Roy S.W."/>
            <person name="Sarai C."/>
            <person name="Schaack S."/>
            <person name="Shirato S."/>
            <person name="Slamovits C.H."/>
            <person name="Spencer D.F."/>
            <person name="Suzuki S."/>
            <person name="Worden A.Z."/>
            <person name="Zauner S."/>
            <person name="Barry K."/>
            <person name="Bell C."/>
            <person name="Bharti A.K."/>
            <person name="Crow J.A."/>
            <person name="Grimwood J."/>
            <person name="Kramer R."/>
            <person name="Lindquist E."/>
            <person name="Lucas S."/>
            <person name="Salamov A."/>
            <person name="McFadden G.I."/>
            <person name="Lane C.E."/>
            <person name="Keeling P.J."/>
            <person name="Gray M.W."/>
            <person name="Grigoriev I.V."/>
            <person name="Archibald J.M."/>
        </authorList>
    </citation>
    <scope>NUCLEOTIDE SEQUENCE</scope>
    <source>
        <strain evidence="11 13">CCMP2712</strain>
    </source>
</reference>
<dbReference type="Proteomes" id="UP000011087">
    <property type="component" value="Unassembled WGS sequence"/>
</dbReference>
<dbReference type="GO" id="GO:0045039">
    <property type="term" value="P:protein insertion into mitochondrial inner membrane"/>
    <property type="evidence" value="ECO:0007669"/>
    <property type="project" value="TreeGrafter"/>
</dbReference>
<dbReference type="InterPro" id="IPR004217">
    <property type="entry name" value="Tim10-like"/>
</dbReference>
<reference evidence="13" key="2">
    <citation type="submission" date="2012-11" db="EMBL/GenBank/DDBJ databases">
        <authorList>
            <person name="Kuo A."/>
            <person name="Curtis B.A."/>
            <person name="Tanifuji G."/>
            <person name="Burki F."/>
            <person name="Gruber A."/>
            <person name="Irimia M."/>
            <person name="Maruyama S."/>
            <person name="Arias M.C."/>
            <person name="Ball S.G."/>
            <person name="Gile G.H."/>
            <person name="Hirakawa Y."/>
            <person name="Hopkins J.F."/>
            <person name="Rensing S.A."/>
            <person name="Schmutz J."/>
            <person name="Symeonidi A."/>
            <person name="Elias M."/>
            <person name="Eveleigh R.J."/>
            <person name="Herman E.K."/>
            <person name="Klute M.J."/>
            <person name="Nakayama T."/>
            <person name="Obornik M."/>
            <person name="Reyes-Prieto A."/>
            <person name="Armbrust E.V."/>
            <person name="Aves S.J."/>
            <person name="Beiko R.G."/>
            <person name="Coutinho P."/>
            <person name="Dacks J.B."/>
            <person name="Durnford D.G."/>
            <person name="Fast N.M."/>
            <person name="Green B.R."/>
            <person name="Grisdale C."/>
            <person name="Hempe F."/>
            <person name="Henrissat B."/>
            <person name="Hoppner M.P."/>
            <person name="Ishida K.-I."/>
            <person name="Kim E."/>
            <person name="Koreny L."/>
            <person name="Kroth P.G."/>
            <person name="Liu Y."/>
            <person name="Malik S.-B."/>
            <person name="Maier U.G."/>
            <person name="McRose D."/>
            <person name="Mock T."/>
            <person name="Neilson J.A."/>
            <person name="Onodera N.T."/>
            <person name="Poole A.M."/>
            <person name="Pritham E.J."/>
            <person name="Richards T.A."/>
            <person name="Rocap G."/>
            <person name="Roy S.W."/>
            <person name="Sarai C."/>
            <person name="Schaack S."/>
            <person name="Shirato S."/>
            <person name="Slamovits C.H."/>
            <person name="Spencer D.F."/>
            <person name="Suzuki S."/>
            <person name="Worden A.Z."/>
            <person name="Zauner S."/>
            <person name="Barry K."/>
            <person name="Bell C."/>
            <person name="Bharti A.K."/>
            <person name="Crow J.A."/>
            <person name="Grimwood J."/>
            <person name="Kramer R."/>
            <person name="Lindquist E."/>
            <person name="Lucas S."/>
            <person name="Salamov A."/>
            <person name="McFadden G.I."/>
            <person name="Lane C.E."/>
            <person name="Keeling P.J."/>
            <person name="Gray M.W."/>
            <person name="Grigoriev I.V."/>
            <person name="Archibald J.M."/>
        </authorList>
    </citation>
    <scope>NUCLEOTIDE SEQUENCE</scope>
    <source>
        <strain evidence="13">CCMP2712</strain>
    </source>
</reference>
<dbReference type="RefSeq" id="XP_005840295.1">
    <property type="nucleotide sequence ID" value="XM_005840238.1"/>
</dbReference>
<accession>L1JYP6</accession>
<keyword evidence="8 9" id="KW-1015">Disulfide bond</keyword>
<evidence type="ECO:0000256" key="2">
    <source>
        <dbReference type="ARBA" id="ARBA00022448"/>
    </source>
</evidence>
<dbReference type="PANTHER" id="PTHR11038">
    <property type="entry name" value="MITOCHONDRIAL IMPORT INNER MEMBRANE TRANSLOCASE SUBUNIT TIM10"/>
    <property type="match status" value="1"/>
</dbReference>
<evidence type="ECO:0000256" key="8">
    <source>
        <dbReference type="ARBA" id="ARBA00023157"/>
    </source>
</evidence>
<evidence type="ECO:0000256" key="7">
    <source>
        <dbReference type="ARBA" id="ARBA00023128"/>
    </source>
</evidence>
<evidence type="ECO:0000256" key="1">
    <source>
        <dbReference type="ARBA" id="ARBA00006720"/>
    </source>
</evidence>
<dbReference type="GO" id="GO:0046872">
    <property type="term" value="F:metal ion binding"/>
    <property type="evidence" value="ECO:0007669"/>
    <property type="project" value="UniProtKB-KW"/>
</dbReference>
<evidence type="ECO:0000256" key="3">
    <source>
        <dbReference type="ARBA" id="ARBA00022723"/>
    </source>
</evidence>
<dbReference type="OrthoDB" id="274922at2759"/>
<keyword evidence="7 9" id="KW-0496">Mitochondrion</keyword>
<comment type="subcellular location">
    <subcellularLocation>
        <location evidence="9">Mitochondrion inner membrane</location>
        <topology evidence="9">Peripheral membrane protein</topology>
        <orientation evidence="9">Intermembrane side</orientation>
    </subcellularLocation>
</comment>
<gene>
    <name evidence="11" type="ORF">GUITHDRAFT_150375</name>
</gene>
<comment type="function">
    <text evidence="9">Mitochondrial intermembrane chaperone that participates in the import and insertion of some multi-pass transmembrane proteins into the mitochondrial inner membrane. Also required for the transfer of beta-barrel precursors from the TOM complex to the sorting and assembly machinery (SAM complex) of the outer membrane. Acts as a chaperone-like protein that protects the hydrophobic precursors from aggregation and guide them through the mitochondrial intermembrane space.</text>
</comment>
<keyword evidence="9" id="KW-0472">Membrane</keyword>
<dbReference type="Gene3D" id="1.10.287.810">
    <property type="entry name" value="Mitochondrial import inner membrane translocase subunit tim13 like domains"/>
    <property type="match status" value="1"/>
</dbReference>
<comment type="subunit">
    <text evidence="9">Heterohexamer.</text>
</comment>
<name>L1JYP6_GUITC</name>
<feature type="domain" description="Tim10-like" evidence="10">
    <location>
        <begin position="12"/>
        <end position="71"/>
    </location>
</feature>
<dbReference type="PANTHER" id="PTHR11038:SF16">
    <property type="entry name" value="MITOCHONDRIAL IMPORT INNER MEMBRANE TRANSLOCASE SUBUNIT TIM10"/>
    <property type="match status" value="1"/>
</dbReference>
<dbReference type="AlphaFoldDB" id="L1JYP6"/>
<dbReference type="GO" id="GO:0015031">
    <property type="term" value="P:protein transport"/>
    <property type="evidence" value="ECO:0007669"/>
    <property type="project" value="UniProtKB-KW"/>
</dbReference>
<dbReference type="STRING" id="905079.L1JYP6"/>
<dbReference type="SUPFAM" id="SSF144122">
    <property type="entry name" value="Tim10-like"/>
    <property type="match status" value="1"/>
</dbReference>
<evidence type="ECO:0000313" key="12">
    <source>
        <dbReference type="EnsemblProtists" id="EKX53315"/>
    </source>
</evidence>
<evidence type="ECO:0000313" key="11">
    <source>
        <dbReference type="EMBL" id="EKX53315.1"/>
    </source>
</evidence>
<dbReference type="GO" id="GO:0005743">
    <property type="term" value="C:mitochondrial inner membrane"/>
    <property type="evidence" value="ECO:0007669"/>
    <property type="project" value="UniProtKB-SubCell"/>
</dbReference>
<dbReference type="GeneID" id="17310210"/>
<dbReference type="PaxDb" id="55529-EKX53315"/>
<evidence type="ECO:0000256" key="4">
    <source>
        <dbReference type="ARBA" id="ARBA00022833"/>
    </source>
</evidence>
<keyword evidence="6 9" id="KW-0811">Translocation</keyword>
<reference evidence="12" key="3">
    <citation type="submission" date="2015-06" db="UniProtKB">
        <authorList>
            <consortium name="EnsemblProtists"/>
        </authorList>
    </citation>
    <scope>IDENTIFICATION</scope>
</reference>
<keyword evidence="9" id="KW-0999">Mitochondrion inner membrane</keyword>
<evidence type="ECO:0000256" key="9">
    <source>
        <dbReference type="RuleBase" id="RU367043"/>
    </source>
</evidence>
<sequence>MSKQEQEQRVNNAKNEISAFSDMYNRMLKQCFEKCVEHYHDSELALGENVCIDRCVSKYVSAQEKVGATMTKVTSQMQQI</sequence>
<keyword evidence="5 9" id="KW-0653">Protein transport</keyword>
<evidence type="ECO:0000313" key="13">
    <source>
        <dbReference type="Proteomes" id="UP000011087"/>
    </source>
</evidence>
<dbReference type="OMA" id="VGENMQK"/>
<dbReference type="EMBL" id="JH992970">
    <property type="protein sequence ID" value="EKX53315.1"/>
    <property type="molecule type" value="Genomic_DNA"/>
</dbReference>
<evidence type="ECO:0000259" key="10">
    <source>
        <dbReference type="Pfam" id="PF02953"/>
    </source>
</evidence>
<comment type="similarity">
    <text evidence="1 9">Belongs to the small Tim family.</text>
</comment>
<dbReference type="EnsemblProtists" id="EKX53315">
    <property type="protein sequence ID" value="EKX53315"/>
    <property type="gene ID" value="GUITHDRAFT_150375"/>
</dbReference>
<dbReference type="KEGG" id="gtt:GUITHDRAFT_150375"/>
<keyword evidence="3" id="KW-0479">Metal-binding</keyword>
<keyword evidence="9" id="KW-0143">Chaperone</keyword>
<keyword evidence="13" id="KW-1185">Reference proteome</keyword>
<dbReference type="Pfam" id="PF02953">
    <property type="entry name" value="zf-Tim10_DDP"/>
    <property type="match status" value="1"/>
</dbReference>
<keyword evidence="4" id="KW-0862">Zinc</keyword>